<evidence type="ECO:0000313" key="7">
    <source>
        <dbReference type="Proteomes" id="UP000613974"/>
    </source>
</evidence>
<dbReference type="CDD" id="cd08423">
    <property type="entry name" value="PBP2_LTTR_like_6"/>
    <property type="match status" value="1"/>
</dbReference>
<evidence type="ECO:0000259" key="5">
    <source>
        <dbReference type="PROSITE" id="PS50931"/>
    </source>
</evidence>
<evidence type="ECO:0000313" key="6">
    <source>
        <dbReference type="EMBL" id="GHI68044.1"/>
    </source>
</evidence>
<dbReference type="Pfam" id="PF03466">
    <property type="entry name" value="LysR_substrate"/>
    <property type="match status" value="1"/>
</dbReference>
<proteinExistence type="inferred from homology"/>
<dbReference type="PANTHER" id="PTHR30346">
    <property type="entry name" value="TRANSCRIPTIONAL DUAL REGULATOR HCAR-RELATED"/>
    <property type="match status" value="1"/>
</dbReference>
<keyword evidence="4" id="KW-0804">Transcription</keyword>
<dbReference type="Gene3D" id="3.40.190.10">
    <property type="entry name" value="Periplasmic binding protein-like II"/>
    <property type="match status" value="2"/>
</dbReference>
<dbReference type="Gene3D" id="1.10.10.10">
    <property type="entry name" value="Winged helix-like DNA-binding domain superfamily/Winged helix DNA-binding domain"/>
    <property type="match status" value="1"/>
</dbReference>
<dbReference type="InterPro" id="IPR036390">
    <property type="entry name" value="WH_DNA-bd_sf"/>
</dbReference>
<keyword evidence="7" id="KW-1185">Reference proteome</keyword>
<accession>A0ABQ3SJ00</accession>
<keyword evidence="3" id="KW-0238">DNA-binding</keyword>
<name>A0ABQ3SJ00_9ACTN</name>
<comment type="caution">
    <text evidence="6">The sequence shown here is derived from an EMBL/GenBank/DDBJ whole genome shotgun (WGS) entry which is preliminary data.</text>
</comment>
<organism evidence="6 7">
    <name type="scientific">Streptomyces nojiriensis</name>
    <dbReference type="NCBI Taxonomy" id="66374"/>
    <lineage>
        <taxon>Bacteria</taxon>
        <taxon>Bacillati</taxon>
        <taxon>Actinomycetota</taxon>
        <taxon>Actinomycetes</taxon>
        <taxon>Kitasatosporales</taxon>
        <taxon>Streptomycetaceae</taxon>
        <taxon>Streptomyces</taxon>
    </lineage>
</organism>
<dbReference type="PANTHER" id="PTHR30346:SF29">
    <property type="entry name" value="LYSR SUBSTRATE-BINDING"/>
    <property type="match status" value="1"/>
</dbReference>
<dbReference type="Pfam" id="PF00126">
    <property type="entry name" value="HTH_1"/>
    <property type="match status" value="1"/>
</dbReference>
<dbReference type="RefSeq" id="WP_189745154.1">
    <property type="nucleotide sequence ID" value="NZ_BMRL01000017.1"/>
</dbReference>
<evidence type="ECO:0000256" key="2">
    <source>
        <dbReference type="ARBA" id="ARBA00023015"/>
    </source>
</evidence>
<dbReference type="PRINTS" id="PR00039">
    <property type="entry name" value="HTHLYSR"/>
</dbReference>
<evidence type="ECO:0000256" key="4">
    <source>
        <dbReference type="ARBA" id="ARBA00023163"/>
    </source>
</evidence>
<dbReference type="GeneID" id="95594351"/>
<protein>
    <submittedName>
        <fullName evidence="6">LysR family transcriptional regulator</fullName>
    </submittedName>
</protein>
<evidence type="ECO:0000256" key="3">
    <source>
        <dbReference type="ARBA" id="ARBA00023125"/>
    </source>
</evidence>
<sequence length="300" mass="31713">MFDENRLRVFAAIAREGSVTAAAAALHYAQPSVSHHLARLEAEAGVPLVQRAGRGIRLTEAGRLLADRAEEILGRIDSARTELAAHAGLSAGRVRLAAFPSALATLVPAVAAAFGAEHPDIELALTEAEPPEALAALRRGEADVAFTFHHGDSPPGGREGHTVTSILHEPVYIVSRAGASWPGPRTDLETYRGQRWIAGCERCRTHLLSACGKRGFTPAIAFETDDYVAAQALVAAGLGVSTLPGLALRAHLHPGVRIDRLPGDHRVVDAVAYGAPPLPAPIEAFLKVVKETAVEPVQWP</sequence>
<evidence type="ECO:0000256" key="1">
    <source>
        <dbReference type="ARBA" id="ARBA00009437"/>
    </source>
</evidence>
<dbReference type="SUPFAM" id="SSF53850">
    <property type="entry name" value="Periplasmic binding protein-like II"/>
    <property type="match status" value="1"/>
</dbReference>
<dbReference type="PROSITE" id="PS50931">
    <property type="entry name" value="HTH_LYSR"/>
    <property type="match status" value="1"/>
</dbReference>
<reference evidence="7" key="1">
    <citation type="submission" date="2023-07" db="EMBL/GenBank/DDBJ databases">
        <title>Whole genome shotgun sequence of Streptomyces nojiriensis NBRC 13794.</title>
        <authorList>
            <person name="Komaki H."/>
            <person name="Tamura T."/>
        </authorList>
    </citation>
    <scope>NUCLEOTIDE SEQUENCE [LARGE SCALE GENOMIC DNA]</scope>
    <source>
        <strain evidence="7">NBRC 13794</strain>
    </source>
</reference>
<dbReference type="InterPro" id="IPR000847">
    <property type="entry name" value="LysR_HTH_N"/>
</dbReference>
<dbReference type="InterPro" id="IPR005119">
    <property type="entry name" value="LysR_subst-bd"/>
</dbReference>
<dbReference type="EMBL" id="BNEC01000003">
    <property type="protein sequence ID" value="GHI68044.1"/>
    <property type="molecule type" value="Genomic_DNA"/>
</dbReference>
<feature type="domain" description="HTH lysR-type" evidence="5">
    <location>
        <begin position="2"/>
        <end position="59"/>
    </location>
</feature>
<dbReference type="SUPFAM" id="SSF46785">
    <property type="entry name" value="Winged helix' DNA-binding domain"/>
    <property type="match status" value="1"/>
</dbReference>
<dbReference type="InterPro" id="IPR036388">
    <property type="entry name" value="WH-like_DNA-bd_sf"/>
</dbReference>
<gene>
    <name evidence="6" type="ORF">Snoj_19620</name>
</gene>
<keyword evidence="2" id="KW-0805">Transcription regulation</keyword>
<dbReference type="Proteomes" id="UP000613974">
    <property type="component" value="Unassembled WGS sequence"/>
</dbReference>
<comment type="similarity">
    <text evidence="1">Belongs to the LysR transcriptional regulatory family.</text>
</comment>